<protein>
    <recommendedName>
        <fullName evidence="4">Secreted protein</fullName>
    </recommendedName>
</protein>
<feature type="chain" id="PRO_5043428816" description="Secreted protein" evidence="1">
    <location>
        <begin position="22"/>
        <end position="69"/>
    </location>
</feature>
<evidence type="ECO:0000313" key="2">
    <source>
        <dbReference type="EMBL" id="KAH0546562.1"/>
    </source>
</evidence>
<reference evidence="2 3" key="1">
    <citation type="journal article" date="2021" name="J. Hered.">
        <title>A chromosome-level genome assembly of the parasitoid wasp, Cotesia glomerata (Hymenoptera: Braconidae).</title>
        <authorList>
            <person name="Pinto B.J."/>
            <person name="Weis J.J."/>
            <person name="Gamble T."/>
            <person name="Ode P.J."/>
            <person name="Paul R."/>
            <person name="Zaspel J.M."/>
        </authorList>
    </citation>
    <scope>NUCLEOTIDE SEQUENCE [LARGE SCALE GENOMIC DNA]</scope>
    <source>
        <strain evidence="2">CgM1</strain>
    </source>
</reference>
<accession>A0AAV7I6V6</accession>
<dbReference type="Proteomes" id="UP000826195">
    <property type="component" value="Unassembled WGS sequence"/>
</dbReference>
<keyword evidence="3" id="KW-1185">Reference proteome</keyword>
<keyword evidence="1" id="KW-0732">Signal</keyword>
<dbReference type="EMBL" id="JAHXZJ010002237">
    <property type="protein sequence ID" value="KAH0546562.1"/>
    <property type="molecule type" value="Genomic_DNA"/>
</dbReference>
<feature type="signal peptide" evidence="1">
    <location>
        <begin position="1"/>
        <end position="21"/>
    </location>
</feature>
<evidence type="ECO:0000313" key="3">
    <source>
        <dbReference type="Proteomes" id="UP000826195"/>
    </source>
</evidence>
<evidence type="ECO:0000256" key="1">
    <source>
        <dbReference type="SAM" id="SignalP"/>
    </source>
</evidence>
<sequence>MGQHRLIFFGAVGSRIFGVLCCGPFRDLCECDTFVCLETPCQQQGARITAHQAGSEQSMKMCLYTAQSE</sequence>
<comment type="caution">
    <text evidence="2">The sequence shown here is derived from an EMBL/GenBank/DDBJ whole genome shotgun (WGS) entry which is preliminary data.</text>
</comment>
<name>A0AAV7I6V6_COTGL</name>
<dbReference type="AlphaFoldDB" id="A0AAV7I6V6"/>
<evidence type="ECO:0008006" key="4">
    <source>
        <dbReference type="Google" id="ProtNLM"/>
    </source>
</evidence>
<gene>
    <name evidence="2" type="ORF">KQX54_011523</name>
</gene>
<organism evidence="2 3">
    <name type="scientific">Cotesia glomerata</name>
    <name type="common">Lepidopteran parasitic wasp</name>
    <name type="synonym">Apanteles glomeratus</name>
    <dbReference type="NCBI Taxonomy" id="32391"/>
    <lineage>
        <taxon>Eukaryota</taxon>
        <taxon>Metazoa</taxon>
        <taxon>Ecdysozoa</taxon>
        <taxon>Arthropoda</taxon>
        <taxon>Hexapoda</taxon>
        <taxon>Insecta</taxon>
        <taxon>Pterygota</taxon>
        <taxon>Neoptera</taxon>
        <taxon>Endopterygota</taxon>
        <taxon>Hymenoptera</taxon>
        <taxon>Apocrita</taxon>
        <taxon>Ichneumonoidea</taxon>
        <taxon>Braconidae</taxon>
        <taxon>Microgastrinae</taxon>
        <taxon>Cotesia</taxon>
    </lineage>
</organism>
<proteinExistence type="predicted"/>